<dbReference type="HAMAP" id="MF_01310">
    <property type="entry name" value="Ribosomal_uS11"/>
    <property type="match status" value="1"/>
</dbReference>
<feature type="region of interest" description="Disordered" evidence="4">
    <location>
        <begin position="60"/>
        <end position="89"/>
    </location>
</feature>
<dbReference type="GO" id="GO:0005840">
    <property type="term" value="C:ribosome"/>
    <property type="evidence" value="ECO:0007669"/>
    <property type="project" value="UniProtKB-KW"/>
</dbReference>
<dbReference type="PANTHER" id="PTHR11759">
    <property type="entry name" value="40S RIBOSOMAL PROTEIN S14/30S RIBOSOMAL PROTEIN S11"/>
    <property type="match status" value="1"/>
</dbReference>
<evidence type="ECO:0000313" key="6">
    <source>
        <dbReference type="Proteomes" id="UP000663853"/>
    </source>
</evidence>
<dbReference type="InterPro" id="IPR036967">
    <property type="entry name" value="Ribosomal_uS11_sf"/>
</dbReference>
<dbReference type="GO" id="GO:0003735">
    <property type="term" value="F:structural constituent of ribosome"/>
    <property type="evidence" value="ECO:0007669"/>
    <property type="project" value="InterPro"/>
</dbReference>
<keyword evidence="2" id="KW-0689">Ribosomal protein</keyword>
<accession>A0A8H3D496</accession>
<dbReference type="GO" id="GO:1990904">
    <property type="term" value="C:ribonucleoprotein complex"/>
    <property type="evidence" value="ECO:0007669"/>
    <property type="project" value="UniProtKB-KW"/>
</dbReference>
<dbReference type="EMBL" id="CAJMXA010003609">
    <property type="protein sequence ID" value="CAE6506958.1"/>
    <property type="molecule type" value="Genomic_DNA"/>
</dbReference>
<comment type="similarity">
    <text evidence="1">Belongs to the universal ribosomal protein uS11 family.</text>
</comment>
<dbReference type="SUPFAM" id="SSF53137">
    <property type="entry name" value="Translational machinery components"/>
    <property type="match status" value="1"/>
</dbReference>
<gene>
    <name evidence="5" type="ORF">RDB_LOCUS121072</name>
</gene>
<evidence type="ECO:0000256" key="1">
    <source>
        <dbReference type="ARBA" id="ARBA00006194"/>
    </source>
</evidence>
<dbReference type="Gene3D" id="3.30.420.80">
    <property type="entry name" value="Ribosomal protein S11"/>
    <property type="match status" value="1"/>
</dbReference>
<comment type="caution">
    <text evidence="5">The sequence shown here is derived from an EMBL/GenBank/DDBJ whole genome shotgun (WGS) entry which is preliminary data.</text>
</comment>
<dbReference type="InterPro" id="IPR001971">
    <property type="entry name" value="Ribosomal_uS11"/>
</dbReference>
<feature type="compositionally biased region" description="Low complexity" evidence="4">
    <location>
        <begin position="29"/>
        <end position="40"/>
    </location>
</feature>
<evidence type="ECO:0000256" key="2">
    <source>
        <dbReference type="ARBA" id="ARBA00022980"/>
    </source>
</evidence>
<keyword evidence="3" id="KW-0687">Ribonucleoprotein</keyword>
<proteinExistence type="inferred from homology"/>
<dbReference type="Pfam" id="PF00411">
    <property type="entry name" value="Ribosomal_S11"/>
    <property type="match status" value="1"/>
</dbReference>
<dbReference type="Proteomes" id="UP000663853">
    <property type="component" value="Unassembled WGS sequence"/>
</dbReference>
<evidence type="ECO:0000256" key="3">
    <source>
        <dbReference type="ARBA" id="ARBA00023274"/>
    </source>
</evidence>
<evidence type="ECO:0000256" key="4">
    <source>
        <dbReference type="SAM" id="MobiDB-lite"/>
    </source>
</evidence>
<name>A0A8H3D496_9AGAM</name>
<evidence type="ECO:0000313" key="5">
    <source>
        <dbReference type="EMBL" id="CAE6506958.1"/>
    </source>
</evidence>
<feature type="region of interest" description="Disordered" evidence="4">
    <location>
        <begin position="23"/>
        <end position="44"/>
    </location>
</feature>
<sequence>MSLARLRIVAPRVVCRALSSNVPLYNNTSQPQAPKSAAPADHGAPKSSLEFLEMLAQPPKSDTYAGSGGRAALRGERYSQSNNDSDYTRQLRPGSMDQVYHMHVKSTNNNTIITLTDPHGNALKGGSASGGTVGFKGVAKSGYEAGYQCALRIFSRVSELKKTVNPAHGDLKIELHLNGMIGQGREAVYRALMTQDGEHVRNLISRVMDTSRIRVGGTRPKKRRIL</sequence>
<reference evidence="5" key="1">
    <citation type="submission" date="2021-01" db="EMBL/GenBank/DDBJ databases">
        <authorList>
            <person name="Kaushik A."/>
        </authorList>
    </citation>
    <scope>NUCLEOTIDE SEQUENCE</scope>
    <source>
        <strain evidence="5">AG6-10EEA</strain>
    </source>
</reference>
<dbReference type="GO" id="GO:0006412">
    <property type="term" value="P:translation"/>
    <property type="evidence" value="ECO:0007669"/>
    <property type="project" value="InterPro"/>
</dbReference>
<protein>
    <submittedName>
        <fullName evidence="5">Uncharacterized protein</fullName>
    </submittedName>
</protein>
<dbReference type="AlphaFoldDB" id="A0A8H3D496"/>
<organism evidence="5 6">
    <name type="scientific">Rhizoctonia solani</name>
    <dbReference type="NCBI Taxonomy" id="456999"/>
    <lineage>
        <taxon>Eukaryota</taxon>
        <taxon>Fungi</taxon>
        <taxon>Dikarya</taxon>
        <taxon>Basidiomycota</taxon>
        <taxon>Agaricomycotina</taxon>
        <taxon>Agaricomycetes</taxon>
        <taxon>Cantharellales</taxon>
        <taxon>Ceratobasidiaceae</taxon>
        <taxon>Rhizoctonia</taxon>
    </lineage>
</organism>